<keyword evidence="4" id="KW-1185">Reference proteome</keyword>
<feature type="domain" description="DUF294" evidence="2">
    <location>
        <begin position="159"/>
        <end position="293"/>
    </location>
</feature>
<sequence>MNTSISLNKFHDQVMLKVLEVAKGKMKQSTPPCEFTWFITGSGGRFEQGLISDQDHGLIYEISNEENDIYFKELGEEISYGMNCVGYPYCNGNIMSSNPTWRKSVEEWKIQLIEWMKNERWESIRYLQIFYDGRVLYGNTEYLSDLKSVIFHYQLQHPTLLQRFIANVKHIKNVIGPMGQLLVEQHGVYQGCVNLKYSAFLPYVNAVRLLSIKEGIFETSTIDRIDRLKGKDEYKEMLRDCKENFITLTKYRLSLLNAQNYDDTHYLNIKILSKEQKKEIKQILKCGKRLHDEVIELTLAKN</sequence>
<evidence type="ECO:0000259" key="2">
    <source>
        <dbReference type="Pfam" id="PF10335"/>
    </source>
</evidence>
<name>A0A3S0J3N1_9BACI</name>
<dbReference type="CDD" id="cd05401">
    <property type="entry name" value="NT_GlnE_GlnD_like"/>
    <property type="match status" value="1"/>
</dbReference>
<feature type="domain" description="Protein-PII uridylyltransferase N-terminal" evidence="1">
    <location>
        <begin position="8"/>
        <end position="119"/>
    </location>
</feature>
<dbReference type="Pfam" id="PF10335">
    <property type="entry name" value="DUF294_C"/>
    <property type="match status" value="1"/>
</dbReference>
<reference evidence="3 4" key="1">
    <citation type="submission" date="2018-12" db="EMBL/GenBank/DDBJ databases">
        <authorList>
            <person name="Yu L."/>
        </authorList>
    </citation>
    <scope>NUCLEOTIDE SEQUENCE [LARGE SCALE GENOMIC DNA]</scope>
    <source>
        <strain evidence="3 4">S5H2222</strain>
    </source>
</reference>
<dbReference type="EMBL" id="RXNR01000019">
    <property type="protein sequence ID" value="RTQ93479.1"/>
    <property type="molecule type" value="Genomic_DNA"/>
</dbReference>
<accession>A0A3S0J3N1</accession>
<evidence type="ECO:0000313" key="3">
    <source>
        <dbReference type="EMBL" id="RTQ93479.1"/>
    </source>
</evidence>
<dbReference type="InterPro" id="IPR005105">
    <property type="entry name" value="GlnD_Uridyltrans_N"/>
</dbReference>
<gene>
    <name evidence="3" type="ORF">EKG35_08620</name>
</gene>
<dbReference type="OrthoDB" id="9810963at2"/>
<dbReference type="InterPro" id="IPR018821">
    <property type="entry name" value="DUF294_put_nucleoTrafse_sb-bd"/>
</dbReference>
<organism evidence="3 4">
    <name type="scientific">Lysinibacillus telephonicus</name>
    <dbReference type="NCBI Taxonomy" id="1714840"/>
    <lineage>
        <taxon>Bacteria</taxon>
        <taxon>Bacillati</taxon>
        <taxon>Bacillota</taxon>
        <taxon>Bacilli</taxon>
        <taxon>Bacillales</taxon>
        <taxon>Bacillaceae</taxon>
        <taxon>Lysinibacillus</taxon>
    </lineage>
</organism>
<dbReference type="AlphaFoldDB" id="A0A3S0J3N1"/>
<protein>
    <recommendedName>
        <fullName evidence="5">CBS domain-containing protein</fullName>
    </recommendedName>
</protein>
<evidence type="ECO:0000259" key="1">
    <source>
        <dbReference type="Pfam" id="PF03445"/>
    </source>
</evidence>
<dbReference type="Pfam" id="PF03445">
    <property type="entry name" value="DUF294"/>
    <property type="match status" value="1"/>
</dbReference>
<dbReference type="Proteomes" id="UP000276349">
    <property type="component" value="Unassembled WGS sequence"/>
</dbReference>
<evidence type="ECO:0008006" key="5">
    <source>
        <dbReference type="Google" id="ProtNLM"/>
    </source>
</evidence>
<evidence type="ECO:0000313" key="4">
    <source>
        <dbReference type="Proteomes" id="UP000276349"/>
    </source>
</evidence>
<proteinExistence type="predicted"/>
<comment type="caution">
    <text evidence="3">The sequence shown here is derived from an EMBL/GenBank/DDBJ whole genome shotgun (WGS) entry which is preliminary data.</text>
</comment>
<dbReference type="GO" id="GO:0008773">
    <property type="term" value="F:[protein-PII] uridylyltransferase activity"/>
    <property type="evidence" value="ECO:0007669"/>
    <property type="project" value="InterPro"/>
</dbReference>